<dbReference type="EMBL" id="CAIX01000379">
    <property type="protein sequence ID" value="CCI50022.1"/>
    <property type="molecule type" value="Genomic_DNA"/>
</dbReference>
<evidence type="ECO:0000256" key="1">
    <source>
        <dbReference type="SAM" id="MobiDB-lite"/>
    </source>
</evidence>
<feature type="compositionally biased region" description="Polar residues" evidence="1">
    <location>
        <begin position="1"/>
        <end position="15"/>
    </location>
</feature>
<comment type="caution">
    <text evidence="2">The sequence shown here is derived from an EMBL/GenBank/DDBJ whole genome shotgun (WGS) entry which is preliminary data.</text>
</comment>
<proteinExistence type="predicted"/>
<reference evidence="2 3" key="1">
    <citation type="submission" date="2012-05" db="EMBL/GenBank/DDBJ databases">
        <title>Recombination and specialization in a pathogen metapopulation.</title>
        <authorList>
            <person name="Gardiner A."/>
            <person name="Kemen E."/>
            <person name="Schultz-Larsen T."/>
            <person name="MacLean D."/>
            <person name="Van Oosterhout C."/>
            <person name="Jones J.D.G."/>
        </authorList>
    </citation>
    <scope>NUCLEOTIDE SEQUENCE [LARGE SCALE GENOMIC DNA]</scope>
    <source>
        <strain evidence="2 3">Ac Nc2</strain>
    </source>
</reference>
<gene>
    <name evidence="2" type="ORF">BN9_115260</name>
</gene>
<dbReference type="AlphaFoldDB" id="A0A024GTJ1"/>
<keyword evidence="3" id="KW-1185">Reference proteome</keyword>
<dbReference type="Proteomes" id="UP000053237">
    <property type="component" value="Unassembled WGS sequence"/>
</dbReference>
<sequence length="99" mass="11588">MREISHLTSMPQSAQHRSKADKRLRQSILESKMLKLVDCFDEDEDNQRMEDEKEMSELDCDSKMIELEDLEADAYDCRVCGTLVTVRYMQQKQKLGKLA</sequence>
<feature type="region of interest" description="Disordered" evidence="1">
    <location>
        <begin position="1"/>
        <end position="22"/>
    </location>
</feature>
<dbReference type="InParanoid" id="A0A024GTJ1"/>
<evidence type="ECO:0000313" key="2">
    <source>
        <dbReference type="EMBL" id="CCI50022.1"/>
    </source>
</evidence>
<name>A0A024GTJ1_9STRA</name>
<evidence type="ECO:0000313" key="3">
    <source>
        <dbReference type="Proteomes" id="UP000053237"/>
    </source>
</evidence>
<accession>A0A024GTJ1</accession>
<organism evidence="2 3">
    <name type="scientific">Albugo candida</name>
    <dbReference type="NCBI Taxonomy" id="65357"/>
    <lineage>
        <taxon>Eukaryota</taxon>
        <taxon>Sar</taxon>
        <taxon>Stramenopiles</taxon>
        <taxon>Oomycota</taxon>
        <taxon>Peronosporomycetes</taxon>
        <taxon>Albuginales</taxon>
        <taxon>Albuginaceae</taxon>
        <taxon>Albugo</taxon>
    </lineage>
</organism>
<protein>
    <submittedName>
        <fullName evidence="2">Uncharacterized protein</fullName>
    </submittedName>
</protein>